<evidence type="ECO:0000256" key="1">
    <source>
        <dbReference type="SAM" id="Phobius"/>
    </source>
</evidence>
<dbReference type="RefSeq" id="WP_307207457.1">
    <property type="nucleotide sequence ID" value="NZ_JAUSSU010000012.1"/>
</dbReference>
<feature type="transmembrane region" description="Helical" evidence="1">
    <location>
        <begin position="94"/>
        <end position="116"/>
    </location>
</feature>
<proteinExistence type="predicted"/>
<organism evidence="2 3">
    <name type="scientific">Paenibacillus harenae</name>
    <dbReference type="NCBI Taxonomy" id="306543"/>
    <lineage>
        <taxon>Bacteria</taxon>
        <taxon>Bacillati</taxon>
        <taxon>Bacillota</taxon>
        <taxon>Bacilli</taxon>
        <taxon>Bacillales</taxon>
        <taxon>Paenibacillaceae</taxon>
        <taxon>Paenibacillus</taxon>
    </lineage>
</organism>
<comment type="caution">
    <text evidence="2">The sequence shown here is derived from an EMBL/GenBank/DDBJ whole genome shotgun (WGS) entry which is preliminary data.</text>
</comment>
<protein>
    <recommendedName>
        <fullName evidence="4">Type II secretion system protein GspF domain-containing protein</fullName>
    </recommendedName>
</protein>
<keyword evidence="1" id="KW-0472">Membrane</keyword>
<keyword evidence="1" id="KW-0812">Transmembrane</keyword>
<sequence length="297" mass="33794">MHQWTASFISFAATVGQFVFGAIALGALLQLLPRRQIRWKHLSLLSWRTKETPESLLRLFRVSRKSAAFAERELLLGGCGYTLDAAWYALARKIGISASVVAATIMLLIAGSMHVLTASTSYAVGGLLIAALLLMVDKTWLASMRKVRVLRMTKEIYAVSNQLLYLSDSTLHIHAKLLRCVPFTRALRSELERLLAEWYHDAGEALQRFKRRLGTDEGLSFVETIDALRQHESIQYYDILRARIEDYKEKLELAKESKKESTSYVLFIVAGIPILYTFQVFIYPWVREGQKLFQSLS</sequence>
<name>A0ABT9U7L9_PAEHA</name>
<keyword evidence="3" id="KW-1185">Reference proteome</keyword>
<evidence type="ECO:0008006" key="4">
    <source>
        <dbReference type="Google" id="ProtNLM"/>
    </source>
</evidence>
<keyword evidence="1" id="KW-1133">Transmembrane helix</keyword>
<feature type="transmembrane region" description="Helical" evidence="1">
    <location>
        <begin position="122"/>
        <end position="141"/>
    </location>
</feature>
<evidence type="ECO:0000313" key="3">
    <source>
        <dbReference type="Proteomes" id="UP001229346"/>
    </source>
</evidence>
<gene>
    <name evidence="2" type="ORF">J2T15_005109</name>
</gene>
<accession>A0ABT9U7L9</accession>
<dbReference type="Proteomes" id="UP001229346">
    <property type="component" value="Unassembled WGS sequence"/>
</dbReference>
<reference evidence="2 3" key="1">
    <citation type="submission" date="2023-07" db="EMBL/GenBank/DDBJ databases">
        <title>Sorghum-associated microbial communities from plants grown in Nebraska, USA.</title>
        <authorList>
            <person name="Schachtman D."/>
        </authorList>
    </citation>
    <scope>NUCLEOTIDE SEQUENCE [LARGE SCALE GENOMIC DNA]</scope>
    <source>
        <strain evidence="2 3">CC482</strain>
    </source>
</reference>
<dbReference type="EMBL" id="JAUSSU010000012">
    <property type="protein sequence ID" value="MDQ0115642.1"/>
    <property type="molecule type" value="Genomic_DNA"/>
</dbReference>
<evidence type="ECO:0000313" key="2">
    <source>
        <dbReference type="EMBL" id="MDQ0115642.1"/>
    </source>
</evidence>
<feature type="transmembrane region" description="Helical" evidence="1">
    <location>
        <begin position="264"/>
        <end position="286"/>
    </location>
</feature>
<feature type="transmembrane region" description="Helical" evidence="1">
    <location>
        <begin position="6"/>
        <end position="32"/>
    </location>
</feature>